<sequence length="262" mass="30192">MMEVPFDLEEFFEDAPIQRLDLNTLRRLNPRKCWPVQKAIDRMGALSAEAQGLKRVLTSYDKLIDSDDGQVLYLMWKKDPNHEKSSIVIGILKIGYKCLYLMDASMKTFKTTPLCILDFYVHDTLQRRGNGHALFEYMIQHEGSSVEKVAIDKPSDSLLQFMNKYYALTNPLWQSTNYVVYAPFFDFLRPSDEVDDNRKQLVSSKTEALMQNEKQKPQRARMHDSVAGIMYGGSSIPKRVLAAPDTPQGRKNARDFGHQTIW</sequence>
<organism evidence="5 6">
    <name type="scientific">Toxocara canis</name>
    <name type="common">Canine roundworm</name>
    <dbReference type="NCBI Taxonomy" id="6265"/>
    <lineage>
        <taxon>Eukaryota</taxon>
        <taxon>Metazoa</taxon>
        <taxon>Ecdysozoa</taxon>
        <taxon>Nematoda</taxon>
        <taxon>Chromadorea</taxon>
        <taxon>Rhabditida</taxon>
        <taxon>Spirurina</taxon>
        <taxon>Ascaridomorpha</taxon>
        <taxon>Ascaridoidea</taxon>
        <taxon>Toxocaridae</taxon>
        <taxon>Toxocara</taxon>
    </lineage>
</organism>
<comment type="caution">
    <text evidence="5">The sequence shown here is derived from an EMBL/GenBank/DDBJ whole genome shotgun (WGS) entry which is preliminary data.</text>
</comment>
<keyword evidence="6" id="KW-1185">Reference proteome</keyword>
<dbReference type="HAMAP" id="MF_03130">
    <property type="entry name" value="mec17"/>
    <property type="match status" value="1"/>
</dbReference>
<reference evidence="5 6" key="1">
    <citation type="submission" date="2014-11" db="EMBL/GenBank/DDBJ databases">
        <title>Genetic blueprint of the zoonotic pathogen Toxocara canis.</title>
        <authorList>
            <person name="Zhu X.-Q."/>
            <person name="Korhonen P.K."/>
            <person name="Cai H."/>
            <person name="Young N.D."/>
            <person name="Nejsum P."/>
            <person name="von Samson-Himmelstjerna G."/>
            <person name="Boag P.R."/>
            <person name="Tan P."/>
            <person name="Li Q."/>
            <person name="Min J."/>
            <person name="Yang Y."/>
            <person name="Wang X."/>
            <person name="Fang X."/>
            <person name="Hall R.S."/>
            <person name="Hofmann A."/>
            <person name="Sternberg P.W."/>
            <person name="Jex A.R."/>
            <person name="Gasser R.B."/>
        </authorList>
    </citation>
    <scope>NUCLEOTIDE SEQUENCE [LARGE SCALE GENOMIC DNA]</scope>
    <source>
        <strain evidence="5">PN_DK_2014</strain>
    </source>
</reference>
<dbReference type="GO" id="GO:0070507">
    <property type="term" value="P:regulation of microtubule cytoskeleton organization"/>
    <property type="evidence" value="ECO:0007669"/>
    <property type="project" value="UniProtKB-UniRule"/>
</dbReference>
<comment type="function">
    <text evidence="3">Specifically acetylates 'Lys-40' in alpha-tubulin on the lumenal side of microtubules. Promotes microtubule destabilization and accelerates microtubule dynamics; this activity may be independent of acetylation activity. Acetylates alpha-tubulin with a slow enzymatic rate, due to a catalytic site that is not optimized for acetyl transfer. Enters the microtubule through each end and diffuses quickly throughout the lumen of microtubules. Acetylates only long/old microtubules because of its slow acetylation rate since it does not have time to act on dynamically unstable microtubules before the enzyme is released.</text>
</comment>
<dbReference type="EC" id="2.3.1.108" evidence="3"/>
<dbReference type="OMA" id="RDFEHQS"/>
<dbReference type="PROSITE" id="PS51730">
    <property type="entry name" value="GNAT_ATAT"/>
    <property type="match status" value="1"/>
</dbReference>
<accession>A0A0B2VXL5</accession>
<dbReference type="InterPro" id="IPR007965">
    <property type="entry name" value="GNAT_ATAT"/>
</dbReference>
<feature type="site" description="Crucial for catalytic activity" evidence="3">
    <location>
        <position position="51"/>
    </location>
</feature>
<evidence type="ECO:0000259" key="4">
    <source>
        <dbReference type="PROSITE" id="PS51730"/>
    </source>
</evidence>
<keyword evidence="1 3" id="KW-0808">Transferase</keyword>
<dbReference type="InterPro" id="IPR038746">
    <property type="entry name" value="Atat"/>
</dbReference>
<dbReference type="GO" id="GO:0048666">
    <property type="term" value="P:neuron development"/>
    <property type="evidence" value="ECO:0007669"/>
    <property type="project" value="UniProtKB-UniRule"/>
</dbReference>
<dbReference type="Proteomes" id="UP000031036">
    <property type="component" value="Unassembled WGS sequence"/>
</dbReference>
<dbReference type="EMBL" id="JPKZ01000627">
    <property type="protein sequence ID" value="KHN86403.1"/>
    <property type="molecule type" value="Genomic_DNA"/>
</dbReference>
<evidence type="ECO:0000256" key="2">
    <source>
        <dbReference type="ARBA" id="ARBA00023315"/>
    </source>
</evidence>
<comment type="caution">
    <text evidence="3">Lacks conserved residue(s) required for the propagation of feature annotation.</text>
</comment>
<keyword evidence="2 3" id="KW-0012">Acyltransferase</keyword>
<evidence type="ECO:0000313" key="6">
    <source>
        <dbReference type="Proteomes" id="UP000031036"/>
    </source>
</evidence>
<dbReference type="GO" id="GO:0019799">
    <property type="term" value="F:tubulin N-acetyltransferase activity"/>
    <property type="evidence" value="ECO:0007669"/>
    <property type="project" value="UniProtKB-UniRule"/>
</dbReference>
<dbReference type="Pfam" id="PF05301">
    <property type="entry name" value="Acetyltransf_16"/>
    <property type="match status" value="1"/>
</dbReference>
<protein>
    <recommendedName>
        <fullName evidence="3">Alpha-tubulin N-acetyltransferase</fullName>
        <shortName evidence="3">Alpha-TAT</shortName>
        <shortName evidence="3">TAT</shortName>
        <ecNumber evidence="3">2.3.1.108</ecNumber>
    </recommendedName>
    <alternativeName>
        <fullName evidence="3">Acetyltransferase mec-17 homolog</fullName>
    </alternativeName>
</protein>
<proteinExistence type="inferred from homology"/>
<dbReference type="PANTHER" id="PTHR12327">
    <property type="entry name" value="ALPHA-TUBULIN N-ACETYLTRANSFERASE 1"/>
    <property type="match status" value="1"/>
</dbReference>
<dbReference type="GO" id="GO:0005874">
    <property type="term" value="C:microtubule"/>
    <property type="evidence" value="ECO:0007669"/>
    <property type="project" value="InterPro"/>
</dbReference>
<evidence type="ECO:0000256" key="3">
    <source>
        <dbReference type="HAMAP-Rule" id="MF_03130"/>
    </source>
</evidence>
<comment type="catalytic activity">
    <reaction evidence="3">
        <text>L-lysyl-[alpha-tubulin] + acetyl-CoA = N(6)-acetyl-L-lysyl-[alpha-tubulin] + CoA + H(+)</text>
        <dbReference type="Rhea" id="RHEA:15277"/>
        <dbReference type="Rhea" id="RHEA-COMP:11278"/>
        <dbReference type="Rhea" id="RHEA-COMP:11279"/>
        <dbReference type="ChEBI" id="CHEBI:15378"/>
        <dbReference type="ChEBI" id="CHEBI:29969"/>
        <dbReference type="ChEBI" id="CHEBI:57287"/>
        <dbReference type="ChEBI" id="CHEBI:57288"/>
        <dbReference type="ChEBI" id="CHEBI:61930"/>
        <dbReference type="EC" id="2.3.1.108"/>
    </reaction>
</comment>
<comment type="similarity">
    <text evidence="3">Belongs to the acetyltransferase ATAT1 family.</text>
</comment>
<evidence type="ECO:0000256" key="1">
    <source>
        <dbReference type="ARBA" id="ARBA00022679"/>
    </source>
</evidence>
<feature type="domain" description="N-acetyltransferase" evidence="4">
    <location>
        <begin position="2"/>
        <end position="185"/>
    </location>
</feature>
<dbReference type="PANTHER" id="PTHR12327:SF1">
    <property type="entry name" value="ALPHA-TUBULIN N-ACETYLTRANSFERASE 2"/>
    <property type="match status" value="1"/>
</dbReference>
<dbReference type="Gene3D" id="3.40.630.30">
    <property type="match status" value="1"/>
</dbReference>
<dbReference type="OrthoDB" id="447510at2759"/>
<evidence type="ECO:0000313" key="5">
    <source>
        <dbReference type="EMBL" id="KHN86403.1"/>
    </source>
</evidence>
<name>A0A0B2VXL5_TOXCA</name>
<gene>
    <name evidence="5" type="primary">atat-2</name>
    <name evidence="5" type="ORF">Tcan_13612</name>
</gene>
<dbReference type="AlphaFoldDB" id="A0A0B2VXL5"/>
<feature type="binding site" evidence="3">
    <location>
        <begin position="119"/>
        <end position="132"/>
    </location>
    <ligand>
        <name>acetyl-CoA</name>
        <dbReference type="ChEBI" id="CHEBI:57288"/>
    </ligand>
</feature>